<dbReference type="InterPro" id="IPR006597">
    <property type="entry name" value="Sel1-like"/>
</dbReference>
<evidence type="ECO:0000313" key="3">
    <source>
        <dbReference type="Proteomes" id="UP001228905"/>
    </source>
</evidence>
<dbReference type="InterPro" id="IPR050767">
    <property type="entry name" value="Sel1_AlgK"/>
</dbReference>
<dbReference type="PANTHER" id="PTHR11102">
    <property type="entry name" value="SEL-1-LIKE PROTEIN"/>
    <property type="match status" value="1"/>
</dbReference>
<dbReference type="InterPro" id="IPR011990">
    <property type="entry name" value="TPR-like_helical_dom_sf"/>
</dbReference>
<organism evidence="2 3">
    <name type="scientific">Caulobacter ginsengisoli</name>
    <dbReference type="NCBI Taxonomy" id="400775"/>
    <lineage>
        <taxon>Bacteria</taxon>
        <taxon>Pseudomonadati</taxon>
        <taxon>Pseudomonadota</taxon>
        <taxon>Alphaproteobacteria</taxon>
        <taxon>Caulobacterales</taxon>
        <taxon>Caulobacteraceae</taxon>
        <taxon>Caulobacter</taxon>
    </lineage>
</organism>
<dbReference type="Gene3D" id="1.25.40.10">
    <property type="entry name" value="Tetratricopeptide repeat domain"/>
    <property type="match status" value="1"/>
</dbReference>
<gene>
    <name evidence="2" type="ORF">QO010_001338</name>
</gene>
<evidence type="ECO:0000313" key="2">
    <source>
        <dbReference type="EMBL" id="MDQ0463567.1"/>
    </source>
</evidence>
<accession>A0ABU0INJ7</accession>
<dbReference type="SMART" id="SM00671">
    <property type="entry name" value="SEL1"/>
    <property type="match status" value="2"/>
</dbReference>
<feature type="compositionally biased region" description="Basic and acidic residues" evidence="1">
    <location>
        <begin position="544"/>
        <end position="557"/>
    </location>
</feature>
<name>A0ABU0INJ7_9CAUL</name>
<reference evidence="2 3" key="1">
    <citation type="submission" date="2023-07" db="EMBL/GenBank/DDBJ databases">
        <title>Genomic Encyclopedia of Type Strains, Phase IV (KMG-IV): sequencing the most valuable type-strain genomes for metagenomic binning, comparative biology and taxonomic classification.</title>
        <authorList>
            <person name="Goeker M."/>
        </authorList>
    </citation>
    <scope>NUCLEOTIDE SEQUENCE [LARGE SCALE GENOMIC DNA]</scope>
    <source>
        <strain evidence="2 3">DSM 18695</strain>
    </source>
</reference>
<feature type="region of interest" description="Disordered" evidence="1">
    <location>
        <begin position="476"/>
        <end position="557"/>
    </location>
</feature>
<proteinExistence type="predicted"/>
<feature type="compositionally biased region" description="Gly residues" evidence="1">
    <location>
        <begin position="487"/>
        <end position="497"/>
    </location>
</feature>
<protein>
    <submittedName>
        <fullName evidence="2">TPR repeat protein</fullName>
    </submittedName>
</protein>
<dbReference type="EMBL" id="JAUSVS010000002">
    <property type="protein sequence ID" value="MDQ0463567.1"/>
    <property type="molecule type" value="Genomic_DNA"/>
</dbReference>
<dbReference type="PANTHER" id="PTHR11102:SF160">
    <property type="entry name" value="ERAD-ASSOCIATED E3 UBIQUITIN-PROTEIN LIGASE COMPONENT HRD3"/>
    <property type="match status" value="1"/>
</dbReference>
<comment type="caution">
    <text evidence="2">The sequence shown here is derived from an EMBL/GenBank/DDBJ whole genome shotgun (WGS) entry which is preliminary data.</text>
</comment>
<evidence type="ECO:0000256" key="1">
    <source>
        <dbReference type="SAM" id="MobiDB-lite"/>
    </source>
</evidence>
<dbReference type="Proteomes" id="UP001228905">
    <property type="component" value="Unassembled WGS sequence"/>
</dbReference>
<feature type="compositionally biased region" description="Low complexity" evidence="1">
    <location>
        <begin position="498"/>
        <end position="518"/>
    </location>
</feature>
<dbReference type="RefSeq" id="WP_307347592.1">
    <property type="nucleotide sequence ID" value="NZ_JAUSVS010000002.1"/>
</dbReference>
<dbReference type="Pfam" id="PF08238">
    <property type="entry name" value="Sel1"/>
    <property type="match status" value="1"/>
</dbReference>
<keyword evidence="3" id="KW-1185">Reference proteome</keyword>
<feature type="compositionally biased region" description="Low complexity" evidence="1">
    <location>
        <begin position="526"/>
        <end position="538"/>
    </location>
</feature>
<sequence>MFDEPEAARSRRSPRGPLIRGLSIATLSLVFLGPLLGCDSGPGPNGGPGGVFAGPGATCPRPAIPVASSPQFNVQQQEIHALRRAGFRGDFFAQLELARRYEGQKVADRNLEDPIESAVWYAMALANASGYTPIAAYQTSGGSKKDEGRYDDCRRVERRNAYGTLERLLGQMSSEEQSKVRDRVIYILAGEGAEGYRTLARIHDGFFGPFGEPPDNKEAKLALGRPGYPAAPAVLNLFPRNDVDAYLYNYLAVQTGDVGAYVMLKDFEKSKPERAGYSQFVEAKAKRWTPPYEFYPPDAPPSGVPHSDETDWADDVSDQALSRIGELPFQHVAEALAYLHIIPKSVSKESSVAPNDVQTLQAMLGRETTGRLTPIEKVRAIQYAAVNGSPKAQLVLAVMYSEGVGVPRDYAKAFRWYSEADRQGSAEAKYAMSTFFSLGMAGIADQDKARAVVYQIDGALAGFKPSVTRLQQVLAQVSRGGRPRYRGAGGYGYGGPQQGYDYPPAPSSYGQPQQGPPADYGQAPQSGEGSDEGSAAGDTSRSADPPRDSSTGERGYR</sequence>
<dbReference type="SUPFAM" id="SSF81901">
    <property type="entry name" value="HCP-like"/>
    <property type="match status" value="1"/>
</dbReference>